<gene>
    <name evidence="2" type="ORF">Pr1d_07960</name>
</gene>
<keyword evidence="1" id="KW-1133">Transmembrane helix</keyword>
<keyword evidence="1" id="KW-0812">Transmembrane</keyword>
<proteinExistence type="predicted"/>
<keyword evidence="1" id="KW-0472">Membrane</keyword>
<dbReference type="Proteomes" id="UP000323917">
    <property type="component" value="Chromosome"/>
</dbReference>
<feature type="transmembrane region" description="Helical" evidence="1">
    <location>
        <begin position="21"/>
        <end position="42"/>
    </location>
</feature>
<dbReference type="KEGG" id="bgok:Pr1d_07960"/>
<dbReference type="CDD" id="cd07818">
    <property type="entry name" value="SRPBCC_1"/>
    <property type="match status" value="1"/>
</dbReference>
<reference evidence="2 3" key="1">
    <citation type="submission" date="2019-08" db="EMBL/GenBank/DDBJ databases">
        <title>Deep-cultivation of Planctomycetes and their phenomic and genomic characterization uncovers novel biology.</title>
        <authorList>
            <person name="Wiegand S."/>
            <person name="Jogler M."/>
            <person name="Boedeker C."/>
            <person name="Pinto D."/>
            <person name="Vollmers J."/>
            <person name="Rivas-Marin E."/>
            <person name="Kohn T."/>
            <person name="Peeters S.H."/>
            <person name="Heuer A."/>
            <person name="Rast P."/>
            <person name="Oberbeckmann S."/>
            <person name="Bunk B."/>
            <person name="Jeske O."/>
            <person name="Meyerdierks A."/>
            <person name="Storesund J.E."/>
            <person name="Kallscheuer N."/>
            <person name="Luecker S."/>
            <person name="Lage O.M."/>
            <person name="Pohl T."/>
            <person name="Merkel B.J."/>
            <person name="Hornburger P."/>
            <person name="Mueller R.-W."/>
            <person name="Bruemmer F."/>
            <person name="Labrenz M."/>
            <person name="Spormann A.M."/>
            <person name="Op den Camp H."/>
            <person name="Overmann J."/>
            <person name="Amann R."/>
            <person name="Jetten M.S.M."/>
            <person name="Mascher T."/>
            <person name="Medema M.H."/>
            <person name="Devos D.P."/>
            <person name="Kaster A.-K."/>
            <person name="Ovreas L."/>
            <person name="Rohde M."/>
            <person name="Galperin M.Y."/>
            <person name="Jogler C."/>
        </authorList>
    </citation>
    <scope>NUCLEOTIDE SEQUENCE [LARGE SCALE GENOMIC DNA]</scope>
    <source>
        <strain evidence="2 3">Pr1d</strain>
    </source>
</reference>
<evidence type="ECO:0000313" key="3">
    <source>
        <dbReference type="Proteomes" id="UP000323917"/>
    </source>
</evidence>
<organism evidence="2 3">
    <name type="scientific">Bythopirellula goksoeyrii</name>
    <dbReference type="NCBI Taxonomy" id="1400387"/>
    <lineage>
        <taxon>Bacteria</taxon>
        <taxon>Pseudomonadati</taxon>
        <taxon>Planctomycetota</taxon>
        <taxon>Planctomycetia</taxon>
        <taxon>Pirellulales</taxon>
        <taxon>Lacipirellulaceae</taxon>
        <taxon>Bythopirellula</taxon>
    </lineage>
</organism>
<dbReference type="SUPFAM" id="SSF55961">
    <property type="entry name" value="Bet v1-like"/>
    <property type="match status" value="1"/>
</dbReference>
<dbReference type="RefSeq" id="WP_148072283.1">
    <property type="nucleotide sequence ID" value="NZ_CP042913.1"/>
</dbReference>
<dbReference type="InterPro" id="IPR019587">
    <property type="entry name" value="Polyketide_cyclase/dehydratase"/>
</dbReference>
<dbReference type="AlphaFoldDB" id="A0A5B9Q7Y3"/>
<dbReference type="InterPro" id="IPR023393">
    <property type="entry name" value="START-like_dom_sf"/>
</dbReference>
<keyword evidence="3" id="KW-1185">Reference proteome</keyword>
<dbReference type="Pfam" id="PF10604">
    <property type="entry name" value="Polyketide_cyc2"/>
    <property type="match status" value="1"/>
</dbReference>
<protein>
    <submittedName>
        <fullName evidence="2">Polyketide cyclase / dehydrase and lipid transport</fullName>
    </submittedName>
</protein>
<dbReference type="EMBL" id="CP042913">
    <property type="protein sequence ID" value="QEG33532.1"/>
    <property type="molecule type" value="Genomic_DNA"/>
</dbReference>
<accession>A0A5B9Q7Y3</accession>
<name>A0A5B9Q7Y3_9BACT</name>
<evidence type="ECO:0000313" key="2">
    <source>
        <dbReference type="EMBL" id="QEG33532.1"/>
    </source>
</evidence>
<dbReference type="OrthoDB" id="9807923at2"/>
<sequence>MPESTETNIEAPPTERKSSSVLSKAVLALVLIVAGLATVIAMQPSEFRVERSTTMAASASTIFAEVNDFHHWEAWSPWLELDPNAKNWFEGPPSGKGAAFHWDGNDDVGAGSMTIIESSPNDLVRIQLDFTRPFEDSSTTELSIVPAGDESKVTWSMYGKNNFISKAFCLVMDMDKMIGDKYEEGLASLKSIVESKAQPKDSAEANKESE</sequence>
<evidence type="ECO:0000256" key="1">
    <source>
        <dbReference type="SAM" id="Phobius"/>
    </source>
</evidence>
<dbReference type="Gene3D" id="3.30.530.20">
    <property type="match status" value="1"/>
</dbReference>